<reference evidence="6 7" key="1">
    <citation type="submission" date="2024-04" db="EMBL/GenBank/DDBJ databases">
        <authorList>
            <person name="Fracassetti M."/>
        </authorList>
    </citation>
    <scope>NUCLEOTIDE SEQUENCE [LARGE SCALE GENOMIC DNA]</scope>
</reference>
<organism evidence="6 7">
    <name type="scientific">Linum trigynum</name>
    <dbReference type="NCBI Taxonomy" id="586398"/>
    <lineage>
        <taxon>Eukaryota</taxon>
        <taxon>Viridiplantae</taxon>
        <taxon>Streptophyta</taxon>
        <taxon>Embryophyta</taxon>
        <taxon>Tracheophyta</taxon>
        <taxon>Spermatophyta</taxon>
        <taxon>Magnoliopsida</taxon>
        <taxon>eudicotyledons</taxon>
        <taxon>Gunneridae</taxon>
        <taxon>Pentapetalae</taxon>
        <taxon>rosids</taxon>
        <taxon>fabids</taxon>
        <taxon>Malpighiales</taxon>
        <taxon>Linaceae</taxon>
        <taxon>Linum</taxon>
    </lineage>
</organism>
<evidence type="ECO:0000259" key="5">
    <source>
        <dbReference type="PROSITE" id="PS51999"/>
    </source>
</evidence>
<dbReference type="PANTHER" id="PTHR33248">
    <property type="entry name" value="ZINC ION-BINDING PROTEIN"/>
    <property type="match status" value="1"/>
</dbReference>
<evidence type="ECO:0000256" key="3">
    <source>
        <dbReference type="ARBA" id="ARBA00022833"/>
    </source>
</evidence>
<sequence>MAAGFFIDDLADEGVYCECGLEAVVRTSRTSDNPNRKFWSCSLYHSKSKVECDFFAWCDLRAMQNREQRLLDFIVNLQSRVCELEEENKRLAQLVAVTPPTPALACEQCNDFATKDLQVVKQRLLAVERQLSRVVISKIGTCLWQSCVVVVVRLATIV</sequence>
<dbReference type="AlphaFoldDB" id="A0AAV2ELV7"/>
<dbReference type="EMBL" id="OZ034818">
    <property type="protein sequence ID" value="CAL1386500.1"/>
    <property type="molecule type" value="Genomic_DNA"/>
</dbReference>
<evidence type="ECO:0000256" key="2">
    <source>
        <dbReference type="ARBA" id="ARBA00022771"/>
    </source>
</evidence>
<keyword evidence="7" id="KW-1185">Reference proteome</keyword>
<dbReference type="PROSITE" id="PS51999">
    <property type="entry name" value="ZF_GRF"/>
    <property type="match status" value="1"/>
</dbReference>
<accession>A0AAV2ELV7</accession>
<evidence type="ECO:0000256" key="4">
    <source>
        <dbReference type="PROSITE-ProRule" id="PRU01343"/>
    </source>
</evidence>
<feature type="domain" description="GRF-type" evidence="5">
    <location>
        <begin position="17"/>
        <end position="61"/>
    </location>
</feature>
<dbReference type="InterPro" id="IPR010666">
    <property type="entry name" value="Znf_GRF"/>
</dbReference>
<evidence type="ECO:0000313" key="6">
    <source>
        <dbReference type="EMBL" id="CAL1386500.1"/>
    </source>
</evidence>
<protein>
    <recommendedName>
        <fullName evidence="5">GRF-type domain-containing protein</fullName>
    </recommendedName>
</protein>
<dbReference type="GO" id="GO:0008270">
    <property type="term" value="F:zinc ion binding"/>
    <property type="evidence" value="ECO:0007669"/>
    <property type="project" value="UniProtKB-KW"/>
</dbReference>
<evidence type="ECO:0000256" key="1">
    <source>
        <dbReference type="ARBA" id="ARBA00022723"/>
    </source>
</evidence>
<dbReference type="Pfam" id="PF06839">
    <property type="entry name" value="Zn_ribbon_GRF"/>
    <property type="match status" value="1"/>
</dbReference>
<name>A0AAV2ELV7_9ROSI</name>
<keyword evidence="3" id="KW-0862">Zinc</keyword>
<keyword evidence="2 4" id="KW-0863">Zinc-finger</keyword>
<evidence type="ECO:0000313" key="7">
    <source>
        <dbReference type="Proteomes" id="UP001497516"/>
    </source>
</evidence>
<proteinExistence type="predicted"/>
<dbReference type="Proteomes" id="UP001497516">
    <property type="component" value="Chromosome 5"/>
</dbReference>
<gene>
    <name evidence="6" type="ORF">LTRI10_LOCUS27544</name>
</gene>
<keyword evidence="1" id="KW-0479">Metal-binding</keyword>